<dbReference type="SUPFAM" id="SSF103473">
    <property type="entry name" value="MFS general substrate transporter"/>
    <property type="match status" value="1"/>
</dbReference>
<keyword evidence="4 5" id="KW-0472">Membrane</keyword>
<evidence type="ECO:0000256" key="1">
    <source>
        <dbReference type="ARBA" id="ARBA00004141"/>
    </source>
</evidence>
<dbReference type="InterPro" id="IPR020846">
    <property type="entry name" value="MFS_dom"/>
</dbReference>
<gene>
    <name evidence="7" type="ORF">LODBEIA_P08990</name>
</gene>
<protein>
    <recommendedName>
        <fullName evidence="6">Major facilitator superfamily (MFS) profile domain-containing protein</fullName>
    </recommendedName>
</protein>
<reference evidence="7 8" key="1">
    <citation type="submission" date="2024-03" db="EMBL/GenBank/DDBJ databases">
        <authorList>
            <person name="Brejova B."/>
        </authorList>
    </citation>
    <scope>NUCLEOTIDE SEQUENCE [LARGE SCALE GENOMIC DNA]</scope>
    <source>
        <strain evidence="7 8">CBS 14171</strain>
    </source>
</reference>
<evidence type="ECO:0000259" key="6">
    <source>
        <dbReference type="PROSITE" id="PS50850"/>
    </source>
</evidence>
<name>A0ABP0ZK55_9ASCO</name>
<keyword evidence="3 5" id="KW-1133">Transmembrane helix</keyword>
<sequence length="535" mass="60620">MVDVDGVLNVKKSEKGDVILHPQPTSNVNDPLTWSKKKKYLQFALIWFWGFMLAVSTNFSGPLFITWIEDWNTTWEQMGVAVAMCFVFLGVGVAIVQPTAMKVGKQFCYNMGTILAIISCIFGAFSKNIDYFIAFNSLTGFAAAPVDSLVEASSTDLFFQHERSTAFSLVVLALYAGSFLGPVAAGYITDNLHWKWCFYIQIIIYVPLLIVQIFWMEDTMFRRDEHAEEVLEEGILSQIQSIKSGSHVVSQDKELAEVDVEQVAGSNTSFGSTAKPYTWAEKRNWIHTDQNDTRSWLCIFIRPIFLISFPAVVWAGIIYGFQMCWLSLLLNTQSIIYESEPYFFSVESVGLTNVAVFVGNVIGMFYGGQFVDWFTVKMARRNNGIMEPEFRLHTMVVPTLINAAGILAYGLGSYYKKHWAISVFIGQAFMGFAMSSSGAVCLVYAVECYEKLTNETLVLILFMRNMIGMIFNFTIASWLTNQGLFGSTWVMFGLALAINGSYLLFTQWGKDMRRWTRERYEKISDPLYGEFFKSK</sequence>
<dbReference type="PANTHER" id="PTHR23502">
    <property type="entry name" value="MAJOR FACILITATOR SUPERFAMILY"/>
    <property type="match status" value="1"/>
</dbReference>
<evidence type="ECO:0000313" key="7">
    <source>
        <dbReference type="EMBL" id="CAK9436341.1"/>
    </source>
</evidence>
<feature type="transmembrane region" description="Helical" evidence="5">
    <location>
        <begin position="418"/>
        <end position="445"/>
    </location>
</feature>
<dbReference type="EMBL" id="OZ022405">
    <property type="protein sequence ID" value="CAK9436341.1"/>
    <property type="molecule type" value="Genomic_DNA"/>
</dbReference>
<accession>A0ABP0ZK55</accession>
<dbReference type="GeneID" id="92206095"/>
<organism evidence="7 8">
    <name type="scientific">Lodderomyces beijingensis</name>
    <dbReference type="NCBI Taxonomy" id="1775926"/>
    <lineage>
        <taxon>Eukaryota</taxon>
        <taxon>Fungi</taxon>
        <taxon>Dikarya</taxon>
        <taxon>Ascomycota</taxon>
        <taxon>Saccharomycotina</taxon>
        <taxon>Pichiomycetes</taxon>
        <taxon>Debaryomycetaceae</taxon>
        <taxon>Candida/Lodderomyces clade</taxon>
        <taxon>Lodderomyces</taxon>
    </lineage>
</organism>
<evidence type="ECO:0000256" key="2">
    <source>
        <dbReference type="ARBA" id="ARBA00022692"/>
    </source>
</evidence>
<evidence type="ECO:0000313" key="8">
    <source>
        <dbReference type="Proteomes" id="UP001497383"/>
    </source>
</evidence>
<feature type="transmembrane region" description="Helical" evidence="5">
    <location>
        <begin position="77"/>
        <end position="95"/>
    </location>
</feature>
<feature type="transmembrane region" description="Helical" evidence="5">
    <location>
        <begin position="44"/>
        <end position="65"/>
    </location>
</feature>
<feature type="transmembrane region" description="Helical" evidence="5">
    <location>
        <begin position="304"/>
        <end position="330"/>
    </location>
</feature>
<feature type="transmembrane region" description="Helical" evidence="5">
    <location>
        <begin position="457"/>
        <end position="478"/>
    </location>
</feature>
<dbReference type="InterPro" id="IPR036259">
    <property type="entry name" value="MFS_trans_sf"/>
</dbReference>
<keyword evidence="8" id="KW-1185">Reference proteome</keyword>
<comment type="subcellular location">
    <subcellularLocation>
        <location evidence="1">Membrane</location>
        <topology evidence="1">Multi-pass membrane protein</topology>
    </subcellularLocation>
</comment>
<dbReference type="InterPro" id="IPR011701">
    <property type="entry name" value="MFS"/>
</dbReference>
<feature type="transmembrane region" description="Helical" evidence="5">
    <location>
        <begin position="350"/>
        <end position="371"/>
    </location>
</feature>
<feature type="transmembrane region" description="Helical" evidence="5">
    <location>
        <begin position="131"/>
        <end position="152"/>
    </location>
</feature>
<dbReference type="Pfam" id="PF07690">
    <property type="entry name" value="MFS_1"/>
    <property type="match status" value="1"/>
</dbReference>
<dbReference type="Gene3D" id="1.20.1250.20">
    <property type="entry name" value="MFS general substrate transporter like domains"/>
    <property type="match status" value="1"/>
</dbReference>
<feature type="transmembrane region" description="Helical" evidence="5">
    <location>
        <begin position="107"/>
        <end position="125"/>
    </location>
</feature>
<evidence type="ECO:0000256" key="4">
    <source>
        <dbReference type="ARBA" id="ARBA00023136"/>
    </source>
</evidence>
<evidence type="ECO:0000256" key="3">
    <source>
        <dbReference type="ARBA" id="ARBA00022989"/>
    </source>
</evidence>
<feature type="domain" description="Major facilitator superfamily (MFS) profile" evidence="6">
    <location>
        <begin position="42"/>
        <end position="511"/>
    </location>
</feature>
<proteinExistence type="predicted"/>
<feature type="transmembrane region" description="Helical" evidence="5">
    <location>
        <begin position="193"/>
        <end position="215"/>
    </location>
</feature>
<feature type="transmembrane region" description="Helical" evidence="5">
    <location>
        <begin position="484"/>
        <end position="505"/>
    </location>
</feature>
<feature type="transmembrane region" description="Helical" evidence="5">
    <location>
        <begin position="392"/>
        <end position="412"/>
    </location>
</feature>
<dbReference type="Proteomes" id="UP001497383">
    <property type="component" value="Chromosome 1"/>
</dbReference>
<keyword evidence="2 5" id="KW-0812">Transmembrane</keyword>
<dbReference type="RefSeq" id="XP_066827837.1">
    <property type="nucleotide sequence ID" value="XM_066976869.1"/>
</dbReference>
<dbReference type="PROSITE" id="PS50850">
    <property type="entry name" value="MFS"/>
    <property type="match status" value="1"/>
</dbReference>
<feature type="transmembrane region" description="Helical" evidence="5">
    <location>
        <begin position="164"/>
        <end position="187"/>
    </location>
</feature>
<evidence type="ECO:0000256" key="5">
    <source>
        <dbReference type="SAM" id="Phobius"/>
    </source>
</evidence>
<dbReference type="PANTHER" id="PTHR23502:SF34">
    <property type="entry name" value="PROTEIN HOL1"/>
    <property type="match status" value="1"/>
</dbReference>